<accession>A0AAD7KAZ3</accession>
<evidence type="ECO:0000313" key="2">
    <source>
        <dbReference type="Proteomes" id="UP001215280"/>
    </source>
</evidence>
<comment type="caution">
    <text evidence="1">The sequence shown here is derived from an EMBL/GenBank/DDBJ whole genome shotgun (WGS) entry which is preliminary data.</text>
</comment>
<dbReference type="EMBL" id="JARJLG010000005">
    <property type="protein sequence ID" value="KAJ7780796.1"/>
    <property type="molecule type" value="Genomic_DNA"/>
</dbReference>
<keyword evidence="2" id="KW-1185">Reference proteome</keyword>
<sequence length="136" mass="15279">MPPKGSGALCEEDFIFNEDRTKAQCKVCSARVLVERRTWMKSAAKHLQYPEHKKAVERVEGARKQAEELWRERQAESAASGLRNSTFAAPANIQGPIAAAVQERSLAEVKMWEAYEAHGIHICTSSGCGERRRFFT</sequence>
<gene>
    <name evidence="1" type="ORF">DFH07DRAFT_765286</name>
</gene>
<dbReference type="AlphaFoldDB" id="A0AAD7KAZ3"/>
<evidence type="ECO:0000313" key="1">
    <source>
        <dbReference type="EMBL" id="KAJ7780796.1"/>
    </source>
</evidence>
<dbReference type="Proteomes" id="UP001215280">
    <property type="component" value="Unassembled WGS sequence"/>
</dbReference>
<reference evidence="1" key="1">
    <citation type="submission" date="2023-03" db="EMBL/GenBank/DDBJ databases">
        <title>Massive genome expansion in bonnet fungi (Mycena s.s.) driven by repeated elements and novel gene families across ecological guilds.</title>
        <authorList>
            <consortium name="Lawrence Berkeley National Laboratory"/>
            <person name="Harder C.B."/>
            <person name="Miyauchi S."/>
            <person name="Viragh M."/>
            <person name="Kuo A."/>
            <person name="Thoen E."/>
            <person name="Andreopoulos B."/>
            <person name="Lu D."/>
            <person name="Skrede I."/>
            <person name="Drula E."/>
            <person name="Henrissat B."/>
            <person name="Morin E."/>
            <person name="Kohler A."/>
            <person name="Barry K."/>
            <person name="LaButti K."/>
            <person name="Morin E."/>
            <person name="Salamov A."/>
            <person name="Lipzen A."/>
            <person name="Mereny Z."/>
            <person name="Hegedus B."/>
            <person name="Baldrian P."/>
            <person name="Stursova M."/>
            <person name="Weitz H."/>
            <person name="Taylor A."/>
            <person name="Grigoriev I.V."/>
            <person name="Nagy L.G."/>
            <person name="Martin F."/>
            <person name="Kauserud H."/>
        </authorList>
    </citation>
    <scope>NUCLEOTIDE SEQUENCE</scope>
    <source>
        <strain evidence="1">CBHHK188m</strain>
    </source>
</reference>
<protein>
    <submittedName>
        <fullName evidence="1">Uncharacterized protein</fullName>
    </submittedName>
</protein>
<name>A0AAD7KAZ3_9AGAR</name>
<proteinExistence type="predicted"/>
<organism evidence="1 2">
    <name type="scientific">Mycena maculata</name>
    <dbReference type="NCBI Taxonomy" id="230809"/>
    <lineage>
        <taxon>Eukaryota</taxon>
        <taxon>Fungi</taxon>
        <taxon>Dikarya</taxon>
        <taxon>Basidiomycota</taxon>
        <taxon>Agaricomycotina</taxon>
        <taxon>Agaricomycetes</taxon>
        <taxon>Agaricomycetidae</taxon>
        <taxon>Agaricales</taxon>
        <taxon>Marasmiineae</taxon>
        <taxon>Mycenaceae</taxon>
        <taxon>Mycena</taxon>
    </lineage>
</organism>